<feature type="domain" description="Tetrahydrodipicolinate-N-succinyltransferase chain A" evidence="7">
    <location>
        <begin position="4"/>
        <end position="41"/>
    </location>
</feature>
<keyword evidence="3" id="KW-0808">Transferase</keyword>
<dbReference type="RefSeq" id="WP_088771843.1">
    <property type="nucleotide sequence ID" value="NZ_AP023082.1"/>
</dbReference>
<evidence type="ECO:0000313" key="8">
    <source>
        <dbReference type="EMBL" id="ASG67292.1"/>
    </source>
</evidence>
<name>A0ABM6LXF7_9GAMM</name>
<dbReference type="InterPro" id="IPR018357">
    <property type="entry name" value="Hexapep_transf_CS"/>
</dbReference>
<sequence>MGWQETLDGLQSGQIRAAEQLDDGNWQVNIKVKKAILEAFRAGVNMDYNGSYIGFVDKHNLAPRKFSKSDGVRMVPGGSSVRAGAYVAPSVIIMPPSYINTGAYVDEGTMVDSNALVGSCAQIGKNVHLSAGVQIGGVLEPVGMNPVIIEDDVFVSAGAIVVEGIIVGRRSVIAPSVSLSRSVRVYDSVNERVLEKGEKIPEGAIVVPGSRPINTSWAKKYGLQSYCPVIIKYRDDKSDKALTLEEALR</sequence>
<evidence type="ECO:0000256" key="1">
    <source>
        <dbReference type="ARBA" id="ARBA00007274"/>
    </source>
</evidence>
<dbReference type="InterPro" id="IPR037133">
    <property type="entry name" value="THP_succinylTrfase_N_sf"/>
</dbReference>
<evidence type="ECO:0000256" key="4">
    <source>
        <dbReference type="ARBA" id="ARBA00022737"/>
    </source>
</evidence>
<dbReference type="Gene3D" id="1.10.166.10">
    <property type="entry name" value="Tetrahydrodipicolinate-N-succinyltransferase, N-terminal domain"/>
    <property type="match status" value="1"/>
</dbReference>
<dbReference type="PANTHER" id="PTHR43300">
    <property type="entry name" value="ACETYLTRANSFERASE"/>
    <property type="match status" value="1"/>
</dbReference>
<keyword evidence="5" id="KW-0220">Diaminopimelate biosynthesis</keyword>
<dbReference type="NCBIfam" id="NF008808">
    <property type="entry name" value="PRK11830.1"/>
    <property type="match status" value="1"/>
</dbReference>
<evidence type="ECO:0000259" key="7">
    <source>
        <dbReference type="Pfam" id="PF14805"/>
    </source>
</evidence>
<gene>
    <name evidence="8" type="ORF">CDV26_01810</name>
</gene>
<evidence type="ECO:0000256" key="6">
    <source>
        <dbReference type="ARBA" id="ARBA00023154"/>
    </source>
</evidence>
<keyword evidence="6" id="KW-0457">Lysine biosynthesis</keyword>
<protein>
    <submittedName>
        <fullName evidence="8">2,3,4,5-tetrahydropyridine-2,6-dicarboxylate N-succinyltransferase</fullName>
    </submittedName>
</protein>
<dbReference type="Gene3D" id="2.160.10.10">
    <property type="entry name" value="Hexapeptide repeat proteins"/>
    <property type="match status" value="1"/>
</dbReference>
<dbReference type="PROSITE" id="PS00101">
    <property type="entry name" value="HEXAPEP_TRANSFERASES"/>
    <property type="match status" value="1"/>
</dbReference>
<dbReference type="EMBL" id="CP022132">
    <property type="protein sequence ID" value="ASG67292.1"/>
    <property type="molecule type" value="Genomic_DNA"/>
</dbReference>
<dbReference type="SUPFAM" id="SSF51161">
    <property type="entry name" value="Trimeric LpxA-like enzymes"/>
    <property type="match status" value="1"/>
</dbReference>
<dbReference type="CDD" id="cd03350">
    <property type="entry name" value="LbH_THP_succinylT"/>
    <property type="match status" value="1"/>
</dbReference>
<dbReference type="InterPro" id="IPR050179">
    <property type="entry name" value="Trans_hexapeptide_repeat"/>
</dbReference>
<evidence type="ECO:0000256" key="3">
    <source>
        <dbReference type="ARBA" id="ARBA00022679"/>
    </source>
</evidence>
<evidence type="ECO:0000256" key="5">
    <source>
        <dbReference type="ARBA" id="ARBA00022915"/>
    </source>
</evidence>
<proteinExistence type="inferred from homology"/>
<dbReference type="Pfam" id="PF14805">
    <property type="entry name" value="THDPS_N_2"/>
    <property type="match status" value="1"/>
</dbReference>
<keyword evidence="4" id="KW-0677">Repeat</keyword>
<comment type="similarity">
    <text evidence="1">Belongs to the transferase hexapeptide repeat family.</text>
</comment>
<dbReference type="PANTHER" id="PTHR43300:SF10">
    <property type="entry name" value="2,3,4,5-TETRAHYDROPYRIDINE-2,6-DICARBOXYLATE N-ACETYLTRANSFERASE"/>
    <property type="match status" value="1"/>
</dbReference>
<organism evidence="8 9">
    <name type="scientific">Francisella halioticida</name>
    <dbReference type="NCBI Taxonomy" id="549298"/>
    <lineage>
        <taxon>Bacteria</taxon>
        <taxon>Pseudomonadati</taxon>
        <taxon>Pseudomonadota</taxon>
        <taxon>Gammaproteobacteria</taxon>
        <taxon>Thiotrichales</taxon>
        <taxon>Francisellaceae</taxon>
        <taxon>Francisella</taxon>
    </lineage>
</organism>
<accession>A0ABM6LXF7</accession>
<dbReference type="InterPro" id="IPR023180">
    <property type="entry name" value="THP_succinylTrfase_dom1"/>
</dbReference>
<evidence type="ECO:0000256" key="2">
    <source>
        <dbReference type="ARBA" id="ARBA00022605"/>
    </source>
</evidence>
<evidence type="ECO:0000313" key="9">
    <source>
        <dbReference type="Proteomes" id="UP000249910"/>
    </source>
</evidence>
<reference evidence="8 9" key="1">
    <citation type="submission" date="2017-06" db="EMBL/GenBank/DDBJ databases">
        <title>Complete genome of Francisella halioticida.</title>
        <authorList>
            <person name="Sjodin A."/>
        </authorList>
    </citation>
    <scope>NUCLEOTIDE SEQUENCE [LARGE SCALE GENOMIC DNA]</scope>
    <source>
        <strain evidence="8 9">DSM 23729</strain>
    </source>
</reference>
<dbReference type="InterPro" id="IPR011004">
    <property type="entry name" value="Trimer_LpxA-like_sf"/>
</dbReference>
<keyword evidence="9" id="KW-1185">Reference proteome</keyword>
<dbReference type="Proteomes" id="UP000249910">
    <property type="component" value="Chromosome"/>
</dbReference>
<keyword evidence="2" id="KW-0028">Amino-acid biosynthesis</keyword>